<dbReference type="AlphaFoldDB" id="A0A0C9UGF4"/>
<feature type="region of interest" description="Disordered" evidence="4">
    <location>
        <begin position="572"/>
        <end position="660"/>
    </location>
</feature>
<dbReference type="GO" id="GO:0006357">
    <property type="term" value="P:regulation of transcription by RNA polymerase II"/>
    <property type="evidence" value="ECO:0007669"/>
    <property type="project" value="TreeGrafter"/>
</dbReference>
<feature type="region of interest" description="Disordered" evidence="4">
    <location>
        <begin position="1"/>
        <end position="21"/>
    </location>
</feature>
<feature type="compositionally biased region" description="Basic and acidic residues" evidence="4">
    <location>
        <begin position="96"/>
        <end position="119"/>
    </location>
</feature>
<dbReference type="PANTHER" id="PTHR12549:SF38">
    <property type="entry name" value="JMJC DOMAIN-CONTAINING HISTONE DEMETHYLASE 2, ISOFORM A"/>
    <property type="match status" value="1"/>
</dbReference>
<dbReference type="GO" id="GO:0000118">
    <property type="term" value="C:histone deacetylase complex"/>
    <property type="evidence" value="ECO:0007669"/>
    <property type="project" value="TreeGrafter"/>
</dbReference>
<dbReference type="OrthoDB" id="1667110at2759"/>
<dbReference type="GO" id="GO:0003712">
    <property type="term" value="F:transcription coregulator activity"/>
    <property type="evidence" value="ECO:0007669"/>
    <property type="project" value="TreeGrafter"/>
</dbReference>
<feature type="compositionally biased region" description="Basic and acidic residues" evidence="4">
    <location>
        <begin position="178"/>
        <end position="192"/>
    </location>
</feature>
<dbReference type="SUPFAM" id="SSF51197">
    <property type="entry name" value="Clavaminate synthase-like"/>
    <property type="match status" value="1"/>
</dbReference>
<dbReference type="GO" id="GO:0000785">
    <property type="term" value="C:chromatin"/>
    <property type="evidence" value="ECO:0007669"/>
    <property type="project" value="TreeGrafter"/>
</dbReference>
<evidence type="ECO:0000256" key="4">
    <source>
        <dbReference type="SAM" id="MobiDB-lite"/>
    </source>
</evidence>
<sequence length="812" mass="90485">MTSSMQDSPSRTLSTASSASPYSLQNHIPAEHQHPTMQLIAAAALQHSQLYPTFSSGQHIQAAISQQPVDSITASFSATRVDWNGDPRQAANNSHYKPEDNQRKATEDSHQLEDQDETRWTSCNANQNVAVGLDTKDPSFTPLCLQHPSPTNSQSSQPSPSGSSEVKQPALSHQGAPVKDRGGKSARNKRETSIAQYQSTDRVSVRLVARGSNGTPTADNTTAEGSFHLPFLEQPSSRFQDTNENGKRSFDSEEGTSENGHKRKKSDPPVPTGGPYPYQAFGMPVHIPMHISLTDGIPPAQIPVDPAFFMGEHSYLNLPQGVAFQGCPPPLDPSQPPQSLPPPYFPPSTLAPELQNTRCMSGRYKNDNIPRCVACIRRWAGDTCRFQGVRFLLRDTERRVQAITFVDHQAEDSLSLKFPTKWNVPLDIGTIRRLKLTVAKGLLPFLKNEQLHMRLSDIIRRPRETDVRVTCDTCMTSIFSCDWMCRACGRESCSECIQHVRDLTYPTRALTAKGEKKKHPNASFLTCVRRTEHSFKDFSPVSRFCMTNVDDAVLEMEAFLADSSSRLVDDHVAEDERSWDGQEQSDNLMGFPPIMTTTETSSIRTSPEQPTPRVQDNPPATGSSQQSHSSTPRNPGSPIYLPNPSVAMPPPATGRYGDPFDPAQIPKAPFYLFQRYISDEQFRAIWATGQPLVVSDLLDNFSIRWTPQYFVDNFGHNKCLILDCHTDENKSVLVENFFSQFGKYTGRNKCWKLKDWPPSSDFSQTFPELFDDFSAAVPVPNYTRRDGSHNIASHFPSNTIAPDLGPKMYNAF</sequence>
<organism evidence="5 6">
    <name type="scientific">Sphaerobolus stellatus (strain SS14)</name>
    <dbReference type="NCBI Taxonomy" id="990650"/>
    <lineage>
        <taxon>Eukaryota</taxon>
        <taxon>Fungi</taxon>
        <taxon>Dikarya</taxon>
        <taxon>Basidiomycota</taxon>
        <taxon>Agaricomycotina</taxon>
        <taxon>Agaricomycetes</taxon>
        <taxon>Phallomycetidae</taxon>
        <taxon>Geastrales</taxon>
        <taxon>Sphaerobolaceae</taxon>
        <taxon>Sphaerobolus</taxon>
    </lineage>
</organism>
<protein>
    <submittedName>
        <fullName evidence="5">Uncharacterized protein</fullName>
    </submittedName>
</protein>
<feature type="region of interest" description="Disordered" evidence="4">
    <location>
        <begin position="82"/>
        <end position="120"/>
    </location>
</feature>
<comment type="subcellular location">
    <subcellularLocation>
        <location evidence="1">Nucleus</location>
    </subcellularLocation>
</comment>
<accession>A0A0C9UGF4</accession>
<dbReference type="PANTHER" id="PTHR12549">
    <property type="entry name" value="JMJC DOMAIN-CONTAINING HISTONE DEMETHYLATION PROTEIN"/>
    <property type="match status" value="1"/>
</dbReference>
<dbReference type="EMBL" id="KN837506">
    <property type="protein sequence ID" value="KIJ24295.1"/>
    <property type="molecule type" value="Genomic_DNA"/>
</dbReference>
<evidence type="ECO:0000256" key="3">
    <source>
        <dbReference type="ARBA" id="ARBA00023242"/>
    </source>
</evidence>
<feature type="compositionally biased region" description="Low complexity" evidence="4">
    <location>
        <begin position="146"/>
        <end position="164"/>
    </location>
</feature>
<dbReference type="GO" id="GO:0031490">
    <property type="term" value="F:chromatin DNA binding"/>
    <property type="evidence" value="ECO:0007669"/>
    <property type="project" value="TreeGrafter"/>
</dbReference>
<feature type="region of interest" description="Disordered" evidence="4">
    <location>
        <begin position="139"/>
        <end position="199"/>
    </location>
</feature>
<evidence type="ECO:0000313" key="6">
    <source>
        <dbReference type="Proteomes" id="UP000054279"/>
    </source>
</evidence>
<dbReference type="HOGENOM" id="CLU_347673_0_0_1"/>
<dbReference type="InterPro" id="IPR045109">
    <property type="entry name" value="LSDs-like"/>
</dbReference>
<keyword evidence="3" id="KW-0539">Nucleus</keyword>
<dbReference type="Gene3D" id="2.60.120.650">
    <property type="entry name" value="Cupin"/>
    <property type="match status" value="1"/>
</dbReference>
<gene>
    <name evidence="5" type="ORF">M422DRAFT_39224</name>
</gene>
<keyword evidence="6" id="KW-1185">Reference proteome</keyword>
<name>A0A0C9UGF4_SPHS4</name>
<dbReference type="GO" id="GO:0032454">
    <property type="term" value="F:histone H3K9 demethylase activity"/>
    <property type="evidence" value="ECO:0007669"/>
    <property type="project" value="InterPro"/>
</dbReference>
<feature type="compositionally biased region" description="Polar residues" evidence="4">
    <location>
        <begin position="595"/>
        <end position="634"/>
    </location>
</feature>
<reference evidence="5 6" key="1">
    <citation type="submission" date="2014-06" db="EMBL/GenBank/DDBJ databases">
        <title>Evolutionary Origins and Diversification of the Mycorrhizal Mutualists.</title>
        <authorList>
            <consortium name="DOE Joint Genome Institute"/>
            <consortium name="Mycorrhizal Genomics Consortium"/>
            <person name="Kohler A."/>
            <person name="Kuo A."/>
            <person name="Nagy L.G."/>
            <person name="Floudas D."/>
            <person name="Copeland A."/>
            <person name="Barry K.W."/>
            <person name="Cichocki N."/>
            <person name="Veneault-Fourrey C."/>
            <person name="LaButti K."/>
            <person name="Lindquist E.A."/>
            <person name="Lipzen A."/>
            <person name="Lundell T."/>
            <person name="Morin E."/>
            <person name="Murat C."/>
            <person name="Riley R."/>
            <person name="Ohm R."/>
            <person name="Sun H."/>
            <person name="Tunlid A."/>
            <person name="Henrissat B."/>
            <person name="Grigoriev I.V."/>
            <person name="Hibbett D.S."/>
            <person name="Martin F."/>
        </authorList>
    </citation>
    <scope>NUCLEOTIDE SEQUENCE [LARGE SCALE GENOMIC DNA]</scope>
    <source>
        <strain evidence="5 6">SS14</strain>
    </source>
</reference>
<dbReference type="GO" id="GO:0046872">
    <property type="term" value="F:metal ion binding"/>
    <property type="evidence" value="ECO:0007669"/>
    <property type="project" value="UniProtKB-KW"/>
</dbReference>
<feature type="compositionally biased region" description="Polar residues" evidence="4">
    <location>
        <begin position="234"/>
        <end position="243"/>
    </location>
</feature>
<proteinExistence type="predicted"/>
<evidence type="ECO:0000256" key="1">
    <source>
        <dbReference type="ARBA" id="ARBA00004123"/>
    </source>
</evidence>
<dbReference type="Proteomes" id="UP000054279">
    <property type="component" value="Unassembled WGS sequence"/>
</dbReference>
<evidence type="ECO:0000313" key="5">
    <source>
        <dbReference type="EMBL" id="KIJ24295.1"/>
    </source>
</evidence>
<evidence type="ECO:0000256" key="2">
    <source>
        <dbReference type="ARBA" id="ARBA00022723"/>
    </source>
</evidence>
<feature type="non-terminal residue" evidence="5">
    <location>
        <position position="812"/>
    </location>
</feature>
<keyword evidence="2" id="KW-0479">Metal-binding</keyword>
<feature type="region of interest" description="Disordered" evidence="4">
    <location>
        <begin position="232"/>
        <end position="277"/>
    </location>
</feature>